<dbReference type="AlphaFoldDB" id="A0A0F7WQA6"/>
<sequence>MLQAHRLCYSYDNQVILKDASFQASPGTITIILGSSGVGKTTLFRLLAGFLPLQEGELLWNGSPLNRKDVAYMQQKEALLPWRTALKNMTLSTELGINTSHNALSNERLEEIIHNFDLGQLLDRYPDELSGGQRQRIALAAQCLSLKPILLLDEPFSSLDVLLKEQLYQDIVALAKKENKTVLLVTHDFHDVSCLGDVLYVIKNKTLTPVPLDPSMRSLNNGLCFIKDLKKHLYT</sequence>
<dbReference type="InterPro" id="IPR027417">
    <property type="entry name" value="P-loop_NTPase"/>
</dbReference>
<dbReference type="GO" id="GO:0016887">
    <property type="term" value="F:ATP hydrolysis activity"/>
    <property type="evidence" value="ECO:0007669"/>
    <property type="project" value="InterPro"/>
</dbReference>
<keyword evidence="2" id="KW-0547">Nucleotide-binding</keyword>
<dbReference type="PANTHER" id="PTHR42788">
    <property type="entry name" value="TAURINE IMPORT ATP-BINDING PROTEIN-RELATED"/>
    <property type="match status" value="1"/>
</dbReference>
<keyword evidence="1" id="KW-0813">Transport</keyword>
<evidence type="ECO:0000259" key="4">
    <source>
        <dbReference type="PROSITE" id="PS50893"/>
    </source>
</evidence>
<dbReference type="PANTHER" id="PTHR42788:SF2">
    <property type="entry name" value="ABC TRANSPORTER ATP-BINDING PROTEIN"/>
    <property type="match status" value="1"/>
</dbReference>
<evidence type="ECO:0000256" key="1">
    <source>
        <dbReference type="ARBA" id="ARBA00022448"/>
    </source>
</evidence>
<organism evidence="5">
    <name type="scientific">Chlamydia pneumoniae</name>
    <name type="common">Chlamydophila pneumoniae</name>
    <dbReference type="NCBI Taxonomy" id="83558"/>
    <lineage>
        <taxon>Bacteria</taxon>
        <taxon>Pseudomonadati</taxon>
        <taxon>Chlamydiota</taxon>
        <taxon>Chlamydiia</taxon>
        <taxon>Chlamydiales</taxon>
        <taxon>Chlamydiaceae</taxon>
        <taxon>Chlamydia/Chlamydophila group</taxon>
        <taxon>Chlamydia</taxon>
    </lineage>
</organism>
<dbReference type="GO" id="GO:0005524">
    <property type="term" value="F:ATP binding"/>
    <property type="evidence" value="ECO:0007669"/>
    <property type="project" value="UniProtKB-KW"/>
</dbReference>
<protein>
    <submittedName>
        <fullName evidence="5">ABC transporter, ATP-binding protein</fullName>
    </submittedName>
</protein>
<accession>A0A0F7WQA6</accession>
<dbReference type="Pfam" id="PF00005">
    <property type="entry name" value="ABC_tran"/>
    <property type="match status" value="1"/>
</dbReference>
<dbReference type="SUPFAM" id="SSF52540">
    <property type="entry name" value="P-loop containing nucleoside triphosphate hydrolases"/>
    <property type="match status" value="1"/>
</dbReference>
<dbReference type="EMBL" id="LN847038">
    <property type="protein sequence ID" value="CRI42355.1"/>
    <property type="molecule type" value="Genomic_DNA"/>
</dbReference>
<evidence type="ECO:0000256" key="2">
    <source>
        <dbReference type="ARBA" id="ARBA00022741"/>
    </source>
</evidence>
<proteinExistence type="predicted"/>
<reference evidence="5" key="1">
    <citation type="submission" date="2015-05" db="EMBL/GenBank/DDBJ databases">
        <authorList>
            <person name="Rattei Thomas"/>
        </authorList>
    </citation>
    <scope>NUCLEOTIDE SEQUENCE</scope>
    <source>
        <strain evidence="5">DC9</strain>
    </source>
</reference>
<dbReference type="InterPro" id="IPR050166">
    <property type="entry name" value="ABC_transporter_ATP-bind"/>
</dbReference>
<dbReference type="Gene3D" id="3.40.50.300">
    <property type="entry name" value="P-loop containing nucleotide triphosphate hydrolases"/>
    <property type="match status" value="1"/>
</dbReference>
<name>A0A0F7WQA6_CHLPN</name>
<gene>
    <name evidence="5" type="ORF">BN1224_DC9_BG_00030</name>
</gene>
<dbReference type="PROSITE" id="PS50893">
    <property type="entry name" value="ABC_TRANSPORTER_2"/>
    <property type="match status" value="1"/>
</dbReference>
<dbReference type="SMART" id="SM00382">
    <property type="entry name" value="AAA"/>
    <property type="match status" value="1"/>
</dbReference>
<feature type="domain" description="ABC transporter" evidence="4">
    <location>
        <begin position="2"/>
        <end position="229"/>
    </location>
</feature>
<dbReference type="InterPro" id="IPR003439">
    <property type="entry name" value="ABC_transporter-like_ATP-bd"/>
</dbReference>
<evidence type="ECO:0000256" key="3">
    <source>
        <dbReference type="ARBA" id="ARBA00022840"/>
    </source>
</evidence>
<evidence type="ECO:0000313" key="5">
    <source>
        <dbReference type="EMBL" id="CRI42355.1"/>
    </source>
</evidence>
<dbReference type="InterPro" id="IPR003593">
    <property type="entry name" value="AAA+_ATPase"/>
</dbReference>
<keyword evidence="3 5" id="KW-0067">ATP-binding</keyword>